<evidence type="ECO:0000313" key="3">
    <source>
        <dbReference type="Proteomes" id="UP000236413"/>
    </source>
</evidence>
<dbReference type="Proteomes" id="UP000236413">
    <property type="component" value="Unassembled WGS sequence"/>
</dbReference>
<dbReference type="InterPro" id="IPR022298">
    <property type="entry name" value="Conjug_transposon_TraN"/>
</dbReference>
<proteinExistence type="predicted"/>
<evidence type="ECO:0000256" key="1">
    <source>
        <dbReference type="SAM" id="SignalP"/>
    </source>
</evidence>
<dbReference type="RefSeq" id="WP_103231315.1">
    <property type="nucleotide sequence ID" value="NZ_PPEG02000002.1"/>
</dbReference>
<organism evidence="2 3">
    <name type="scientific">Chryseobacterium viscerum</name>
    <dbReference type="NCBI Taxonomy" id="1037377"/>
    <lineage>
        <taxon>Bacteria</taxon>
        <taxon>Pseudomonadati</taxon>
        <taxon>Bacteroidota</taxon>
        <taxon>Flavobacteriia</taxon>
        <taxon>Flavobacteriales</taxon>
        <taxon>Weeksellaceae</taxon>
        <taxon>Chryseobacterium group</taxon>
        <taxon>Chryseobacterium</taxon>
    </lineage>
</organism>
<dbReference type="AlphaFoldDB" id="A0A316WSI4"/>
<name>A0A316WSI4_9FLAO</name>
<evidence type="ECO:0000313" key="2">
    <source>
        <dbReference type="EMBL" id="PWN64155.1"/>
    </source>
</evidence>
<accession>A0A316WSI4</accession>
<protein>
    <submittedName>
        <fullName evidence="2">Conjugative transposon protein TraN</fullName>
    </submittedName>
</protein>
<feature type="signal peptide" evidence="1">
    <location>
        <begin position="1"/>
        <end position="23"/>
    </location>
</feature>
<reference evidence="2 3" key="1">
    <citation type="submission" date="2018-04" db="EMBL/GenBank/DDBJ databases">
        <title>Chryseobacterium oncorhynchi 701B-08T from rainbow trout, and Chryseobacterium viscerum 687B-08T from diseased fish.</title>
        <authorList>
            <person name="Jeong J.-J."/>
            <person name="Lee Y.J."/>
            <person name="Pathiraja D."/>
            <person name="Park B."/>
            <person name="Choi I.-G."/>
            <person name="Kim K.D."/>
        </authorList>
    </citation>
    <scope>NUCLEOTIDE SEQUENCE [LARGE SCALE GENOMIC DNA]</scope>
    <source>
        <strain evidence="2 3">687B-08</strain>
    </source>
</reference>
<dbReference type="Pfam" id="PF13595">
    <property type="entry name" value="DUF4138"/>
    <property type="match status" value="1"/>
</dbReference>
<keyword evidence="1" id="KW-0732">Signal</keyword>
<dbReference type="NCBIfam" id="TIGR03780">
    <property type="entry name" value="Bac_Flav_CT_N"/>
    <property type="match status" value="1"/>
</dbReference>
<dbReference type="EMBL" id="PPEG02000002">
    <property type="protein sequence ID" value="PWN64155.1"/>
    <property type="molecule type" value="Genomic_DNA"/>
</dbReference>
<comment type="caution">
    <text evidence="2">The sequence shown here is derived from an EMBL/GenBank/DDBJ whole genome shotgun (WGS) entry which is preliminary data.</text>
</comment>
<feature type="chain" id="PRO_5016345987" evidence="1">
    <location>
        <begin position="24"/>
        <end position="309"/>
    </location>
</feature>
<sequence>MKHLLKSLLMIMFLASFTLQLKAQEQDSIPAKNTDTLITESRLKTGKIKPYWLTVTYDKTTHIIFPSKIKYVDMGSENLIAGKADEVENVLRIKAAVRNFEAETNFSVITEDGRFYNFDVFYSCCPVSLNYDVQKMLQTQEKEKVNDVLFEDLGGNQPSLSEAALKAIYSKNKKLIKHIGSYSFGISFLLKGIYIYNGKYYFHTELKNDTSVPFPVDFMTFKIVDKKTSKRTAVQENEIVPLRTYLPLADVKDTRSERNVFLLDQFTLADDKVLVIEIFEKNGGRHQRLEIENMDLIHAKPVTDLKLIF</sequence>
<gene>
    <name evidence="2" type="primary">traN</name>
    <name evidence="2" type="ORF">C1634_006060</name>
</gene>